<organism evidence="2 3">
    <name type="scientific">Schinkia azotoformans MEV2011</name>
    <dbReference type="NCBI Taxonomy" id="1348973"/>
    <lineage>
        <taxon>Bacteria</taxon>
        <taxon>Bacillati</taxon>
        <taxon>Bacillota</taxon>
        <taxon>Bacilli</taxon>
        <taxon>Bacillales</taxon>
        <taxon>Bacillaceae</taxon>
        <taxon>Calidifontibacillus/Schinkia group</taxon>
        <taxon>Schinkia</taxon>
    </lineage>
</organism>
<comment type="caution">
    <text evidence="2">The sequence shown here is derived from an EMBL/GenBank/DDBJ whole genome shotgun (WGS) entry which is preliminary data.</text>
</comment>
<reference evidence="2 3" key="1">
    <citation type="submission" date="2014-04" db="EMBL/GenBank/DDBJ databases">
        <title>Draft genome sequence of Bacillus azotoformans MEV2011, a (co-) denitrifying strain unable to grow in the presence of oxygen.</title>
        <authorList>
            <person name="Nielsen M."/>
            <person name="Schreiber L."/>
            <person name="Finster K."/>
            <person name="Schramm A."/>
        </authorList>
    </citation>
    <scope>NUCLEOTIDE SEQUENCE [LARGE SCALE GENOMIC DNA]</scope>
    <source>
        <strain evidence="2 3">MEV2011</strain>
    </source>
</reference>
<dbReference type="EMBL" id="JJRY01000011">
    <property type="protein sequence ID" value="KEF37849.1"/>
    <property type="molecule type" value="Genomic_DNA"/>
</dbReference>
<sequence length="103" mass="11766">MHLQGVQGIFDSSSSHFEGEEHFERFNNPEGDQKWADHQFDRHLAQDGERGFKGGNRHFESVNPLGVIGTYFSIMSVFIIITYYLDKIATKKRRSAVDTGAKM</sequence>
<protein>
    <submittedName>
        <fullName evidence="2">Uncharacterized protein</fullName>
    </submittedName>
</protein>
<dbReference type="PATRIC" id="fig|1348973.3.peg.2786"/>
<keyword evidence="1" id="KW-1133">Transmembrane helix</keyword>
<dbReference type="Proteomes" id="UP000027936">
    <property type="component" value="Unassembled WGS sequence"/>
</dbReference>
<gene>
    <name evidence="2" type="ORF">M670_02881</name>
</gene>
<name>A0A072NJG9_SCHAZ</name>
<evidence type="ECO:0000256" key="1">
    <source>
        <dbReference type="SAM" id="Phobius"/>
    </source>
</evidence>
<keyword evidence="1" id="KW-0812">Transmembrane</keyword>
<dbReference type="RefSeq" id="WP_202594795.1">
    <property type="nucleotide sequence ID" value="NZ_JJRY01000011.1"/>
</dbReference>
<evidence type="ECO:0000313" key="2">
    <source>
        <dbReference type="EMBL" id="KEF37849.1"/>
    </source>
</evidence>
<keyword evidence="1" id="KW-0472">Membrane</keyword>
<accession>A0A072NJG9</accession>
<evidence type="ECO:0000313" key="3">
    <source>
        <dbReference type="Proteomes" id="UP000027936"/>
    </source>
</evidence>
<feature type="transmembrane region" description="Helical" evidence="1">
    <location>
        <begin position="65"/>
        <end position="85"/>
    </location>
</feature>
<proteinExistence type="predicted"/>
<dbReference type="AlphaFoldDB" id="A0A072NJG9"/>